<protein>
    <submittedName>
        <fullName evidence="1">Uncharacterized protein</fullName>
    </submittedName>
</protein>
<evidence type="ECO:0000313" key="1">
    <source>
        <dbReference type="EMBL" id="CAB4120871.1"/>
    </source>
</evidence>
<reference evidence="1" key="1">
    <citation type="submission" date="2020-04" db="EMBL/GenBank/DDBJ databases">
        <authorList>
            <person name="Chiriac C."/>
            <person name="Salcher M."/>
            <person name="Ghai R."/>
            <person name="Kavagutti S V."/>
        </authorList>
    </citation>
    <scope>NUCLEOTIDE SEQUENCE</scope>
</reference>
<sequence>MYNKVNICSYKKLIGMTINAISGRPRMNKMSLITNEHKVYCFYPYTDYVAFTEITEICGDINNILNSEINNIKKNKIIIKKPKLHTYAEQITIPGESYTITTDNGTLVVKWSGKVDFILMPYVYLG</sequence>
<organism evidence="1">
    <name type="scientific">uncultured Caudovirales phage</name>
    <dbReference type="NCBI Taxonomy" id="2100421"/>
    <lineage>
        <taxon>Viruses</taxon>
        <taxon>Duplodnaviria</taxon>
        <taxon>Heunggongvirae</taxon>
        <taxon>Uroviricota</taxon>
        <taxon>Caudoviricetes</taxon>
        <taxon>Peduoviridae</taxon>
        <taxon>Maltschvirus</taxon>
        <taxon>Maltschvirus maltsch</taxon>
    </lineage>
</organism>
<proteinExistence type="predicted"/>
<gene>
    <name evidence="1" type="ORF">UFOVP1_10</name>
</gene>
<name>A0A6J5KHA8_9CAUD</name>
<dbReference type="EMBL" id="LR796139">
    <property type="protein sequence ID" value="CAB4120871.1"/>
    <property type="molecule type" value="Genomic_DNA"/>
</dbReference>
<accession>A0A6J5KHA8</accession>